<sequence length="65" mass="7576">MNRSEDESNAVWRTGENEMNQAREYKYLGMWVSPSGCEKTKNEKRLSESVDRMIGECSKNESKQI</sequence>
<gene>
    <name evidence="1" type="ORF">E2C01_035505</name>
</gene>
<proteinExistence type="predicted"/>
<protein>
    <submittedName>
        <fullName evidence="1">Uncharacterized protein</fullName>
    </submittedName>
</protein>
<dbReference type="AlphaFoldDB" id="A0A5B7F8M4"/>
<keyword evidence="2" id="KW-1185">Reference proteome</keyword>
<dbReference type="EMBL" id="VSRR010005227">
    <property type="protein sequence ID" value="MPC41897.1"/>
    <property type="molecule type" value="Genomic_DNA"/>
</dbReference>
<organism evidence="1 2">
    <name type="scientific">Portunus trituberculatus</name>
    <name type="common">Swimming crab</name>
    <name type="synonym">Neptunus trituberculatus</name>
    <dbReference type="NCBI Taxonomy" id="210409"/>
    <lineage>
        <taxon>Eukaryota</taxon>
        <taxon>Metazoa</taxon>
        <taxon>Ecdysozoa</taxon>
        <taxon>Arthropoda</taxon>
        <taxon>Crustacea</taxon>
        <taxon>Multicrustacea</taxon>
        <taxon>Malacostraca</taxon>
        <taxon>Eumalacostraca</taxon>
        <taxon>Eucarida</taxon>
        <taxon>Decapoda</taxon>
        <taxon>Pleocyemata</taxon>
        <taxon>Brachyura</taxon>
        <taxon>Eubrachyura</taxon>
        <taxon>Portunoidea</taxon>
        <taxon>Portunidae</taxon>
        <taxon>Portuninae</taxon>
        <taxon>Portunus</taxon>
    </lineage>
</organism>
<dbReference type="Proteomes" id="UP000324222">
    <property type="component" value="Unassembled WGS sequence"/>
</dbReference>
<accession>A0A5B7F8M4</accession>
<evidence type="ECO:0000313" key="1">
    <source>
        <dbReference type="EMBL" id="MPC41897.1"/>
    </source>
</evidence>
<name>A0A5B7F8M4_PORTR</name>
<evidence type="ECO:0000313" key="2">
    <source>
        <dbReference type="Proteomes" id="UP000324222"/>
    </source>
</evidence>
<reference evidence="1 2" key="1">
    <citation type="submission" date="2019-05" db="EMBL/GenBank/DDBJ databases">
        <title>Another draft genome of Portunus trituberculatus and its Hox gene families provides insights of decapod evolution.</title>
        <authorList>
            <person name="Jeong J.-H."/>
            <person name="Song I."/>
            <person name="Kim S."/>
            <person name="Choi T."/>
            <person name="Kim D."/>
            <person name="Ryu S."/>
            <person name="Kim W."/>
        </authorList>
    </citation>
    <scope>NUCLEOTIDE SEQUENCE [LARGE SCALE GENOMIC DNA]</scope>
    <source>
        <tissue evidence="1">Muscle</tissue>
    </source>
</reference>
<comment type="caution">
    <text evidence="1">The sequence shown here is derived from an EMBL/GenBank/DDBJ whole genome shotgun (WGS) entry which is preliminary data.</text>
</comment>